<evidence type="ECO:0000256" key="3">
    <source>
        <dbReference type="ARBA" id="ARBA00023170"/>
    </source>
</evidence>
<dbReference type="OMA" id="NEMVHAY"/>
<dbReference type="PANTHER" id="PTHR46587:SF5">
    <property type="entry name" value="NUCLEAR HORMONE RECEPTOR FAMILY"/>
    <property type="match status" value="1"/>
</dbReference>
<feature type="domain" description="NR LBD" evidence="5">
    <location>
        <begin position="57"/>
        <end position="319"/>
    </location>
</feature>
<keyword evidence="1" id="KW-0805">Transcription regulation</keyword>
<keyword evidence="3" id="KW-0675">Receptor</keyword>
<dbReference type="STRING" id="135651.G0MLT9"/>
<evidence type="ECO:0000313" key="6">
    <source>
        <dbReference type="EMBL" id="EGT35655.1"/>
    </source>
</evidence>
<dbReference type="Gene3D" id="1.10.565.10">
    <property type="entry name" value="Retinoid X Receptor"/>
    <property type="match status" value="1"/>
</dbReference>
<feature type="compositionally biased region" description="Polar residues" evidence="4">
    <location>
        <begin position="1"/>
        <end position="26"/>
    </location>
</feature>
<name>G0MLT9_CAEBE</name>
<keyword evidence="7" id="KW-1185">Reference proteome</keyword>
<feature type="region of interest" description="Disordered" evidence="4">
    <location>
        <begin position="347"/>
        <end position="368"/>
    </location>
</feature>
<reference evidence="7" key="1">
    <citation type="submission" date="2011-07" db="EMBL/GenBank/DDBJ databases">
        <authorList>
            <consortium name="Caenorhabditis brenneri Sequencing and Analysis Consortium"/>
            <person name="Wilson R.K."/>
        </authorList>
    </citation>
    <scope>NUCLEOTIDE SEQUENCE [LARGE SCALE GENOMIC DNA]</scope>
    <source>
        <strain evidence="7">PB2801</strain>
    </source>
</reference>
<accession>G0MLT9</accession>
<dbReference type="HOGENOM" id="CLU_030299_0_0_1"/>
<dbReference type="InParanoid" id="G0MLT9"/>
<evidence type="ECO:0000259" key="5">
    <source>
        <dbReference type="PROSITE" id="PS51843"/>
    </source>
</evidence>
<dbReference type="InterPro" id="IPR035500">
    <property type="entry name" value="NHR-like_dom_sf"/>
</dbReference>
<feature type="region of interest" description="Disordered" evidence="4">
    <location>
        <begin position="35"/>
        <end position="54"/>
    </location>
</feature>
<evidence type="ECO:0000313" key="7">
    <source>
        <dbReference type="Proteomes" id="UP000008068"/>
    </source>
</evidence>
<dbReference type="InterPro" id="IPR000536">
    <property type="entry name" value="Nucl_hrmn_rcpt_lig-bd"/>
</dbReference>
<dbReference type="PANTHER" id="PTHR46587">
    <property type="entry name" value="NUCLEAR HORMONE RECEPTOR FAMILY"/>
    <property type="match status" value="1"/>
</dbReference>
<dbReference type="eggNOG" id="KOG3575">
    <property type="taxonomic scope" value="Eukaryota"/>
</dbReference>
<dbReference type="SMART" id="SM00430">
    <property type="entry name" value="HOLI"/>
    <property type="match status" value="1"/>
</dbReference>
<evidence type="ECO:0000256" key="4">
    <source>
        <dbReference type="SAM" id="MobiDB-lite"/>
    </source>
</evidence>
<dbReference type="EMBL" id="GL379800">
    <property type="protein sequence ID" value="EGT35655.1"/>
    <property type="molecule type" value="Genomic_DNA"/>
</dbReference>
<protein>
    <recommendedName>
        <fullName evidence="5">NR LBD domain-containing protein</fullName>
    </recommendedName>
</protein>
<feature type="compositionally biased region" description="Basic and acidic residues" evidence="4">
    <location>
        <begin position="37"/>
        <end position="54"/>
    </location>
</feature>
<feature type="region of interest" description="Disordered" evidence="4">
    <location>
        <begin position="1"/>
        <end position="28"/>
    </location>
</feature>
<proteinExistence type="predicted"/>
<dbReference type="PROSITE" id="PS51843">
    <property type="entry name" value="NR_LBD"/>
    <property type="match status" value="1"/>
</dbReference>
<dbReference type="AlphaFoldDB" id="G0MLT9"/>
<gene>
    <name evidence="6" type="ORF">CAEBREN_25076</name>
</gene>
<evidence type="ECO:0000256" key="2">
    <source>
        <dbReference type="ARBA" id="ARBA00023163"/>
    </source>
</evidence>
<feature type="region of interest" description="Disordered" evidence="4">
    <location>
        <begin position="390"/>
        <end position="410"/>
    </location>
</feature>
<evidence type="ECO:0000256" key="1">
    <source>
        <dbReference type="ARBA" id="ARBA00023015"/>
    </source>
</evidence>
<dbReference type="Proteomes" id="UP000008068">
    <property type="component" value="Unassembled WGS sequence"/>
</dbReference>
<dbReference type="SUPFAM" id="SSF48508">
    <property type="entry name" value="Nuclear receptor ligand-binding domain"/>
    <property type="match status" value="1"/>
</dbReference>
<dbReference type="OrthoDB" id="6159439at2759"/>
<keyword evidence="2" id="KW-0804">Transcription</keyword>
<organism evidence="7">
    <name type="scientific">Caenorhabditis brenneri</name>
    <name type="common">Nematode worm</name>
    <dbReference type="NCBI Taxonomy" id="135651"/>
    <lineage>
        <taxon>Eukaryota</taxon>
        <taxon>Metazoa</taxon>
        <taxon>Ecdysozoa</taxon>
        <taxon>Nematoda</taxon>
        <taxon>Chromadorea</taxon>
        <taxon>Rhabditida</taxon>
        <taxon>Rhabditina</taxon>
        <taxon>Rhabditomorpha</taxon>
        <taxon>Rhabditoidea</taxon>
        <taxon>Rhabditidae</taxon>
        <taxon>Peloderinae</taxon>
        <taxon>Caenorhabditis</taxon>
    </lineage>
</organism>
<sequence>MSVETNESIQSEVSNGHSENGQTNGNLEAKMKILKLGTDKEDKAGKTADRKRTREEEEFQLLVHSYGEHQRWMQLSFMSVEQFLEETEEGKGQKLREMKPTDVNELSIVELSGLMYWIDKQNPYTKLPMEDKAALLKRYSVRKLSLDHFYRASKHPQYVARREFVMNNGTFVPANRTGFELPEDDIQQIEAKRMTFARTFDRFWNNVIIPFMNLNVNDAEITFIHIMMLWSTRNDEYVTGRTRAIMTDRRSWALDQLYRWYLSSNDWSSGTAEDRLDTICSLLKEIESICDQHCQDFQVAKMFEFCDMSKFWYETLCYAPCNIDFQDLDSEMLEKLKQFSLESKKKKKETNDDEVKDQNTVEEDPTLLHEEIDPNVLGYNVEMVANAMAPLPDDNPEFANDLGIKRRGDD</sequence>
<feature type="compositionally biased region" description="Acidic residues" evidence="4">
    <location>
        <begin position="351"/>
        <end position="365"/>
    </location>
</feature>
<dbReference type="Pfam" id="PF00104">
    <property type="entry name" value="Hormone_recep"/>
    <property type="match status" value="1"/>
</dbReference>